<dbReference type="Proteomes" id="UP000507470">
    <property type="component" value="Unassembled WGS sequence"/>
</dbReference>
<evidence type="ECO:0000259" key="2">
    <source>
        <dbReference type="PROSITE" id="PS50994"/>
    </source>
</evidence>
<keyword evidence="4" id="KW-1185">Reference proteome</keyword>
<keyword evidence="1" id="KW-0732">Signal</keyword>
<dbReference type="PANTHER" id="PTHR46585:SF1">
    <property type="entry name" value="CHROMO DOMAIN-CONTAINING PROTEIN"/>
    <property type="match status" value="1"/>
</dbReference>
<evidence type="ECO:0000313" key="4">
    <source>
        <dbReference type="Proteomes" id="UP000507470"/>
    </source>
</evidence>
<dbReference type="Gene3D" id="3.30.420.10">
    <property type="entry name" value="Ribonuclease H-like superfamily/Ribonuclease H"/>
    <property type="match status" value="1"/>
</dbReference>
<dbReference type="PANTHER" id="PTHR46585">
    <property type="entry name" value="INTEGRASE CORE DOMAIN CONTAINING PROTEIN"/>
    <property type="match status" value="1"/>
</dbReference>
<gene>
    <name evidence="3" type="ORF">MCOR_55617</name>
</gene>
<dbReference type="InterPro" id="IPR001584">
    <property type="entry name" value="Integrase_cat-core"/>
</dbReference>
<name>A0A6J8ESW3_MYTCO</name>
<proteinExistence type="predicted"/>
<dbReference type="InterPro" id="IPR036397">
    <property type="entry name" value="RNaseH_sf"/>
</dbReference>
<dbReference type="PROSITE" id="PS50994">
    <property type="entry name" value="INTEGRASE"/>
    <property type="match status" value="1"/>
</dbReference>
<evidence type="ECO:0000313" key="3">
    <source>
        <dbReference type="EMBL" id="CAC5423638.1"/>
    </source>
</evidence>
<dbReference type="GO" id="GO:0015074">
    <property type="term" value="P:DNA integration"/>
    <property type="evidence" value="ECO:0007669"/>
    <property type="project" value="InterPro"/>
</dbReference>
<sequence length="259" mass="29525">MIAMFLFVVVSLLSISHVGSVANTAECYRSEEILDCRGGGIQYFSGEIDLSISRVLMNYIMKSEQIQNVRVEATCVFELSMSKLCDTVEGKIIVVNREECLSYDTAIETHTSRVEELTPTEKISLASKLYHIINADGKKIDYHKIKRWLNAQDNYSLQKTPRRSFKRLRVYTTGIGTLMDVDLMQVSNLSQWNSGYNFILVAIDCFSRRLWMQESKSKKGVDIAKAFGKILQSAKVDKIRSDVDGCFKSKVVQKLFKER</sequence>
<feature type="signal peptide" evidence="1">
    <location>
        <begin position="1"/>
        <end position="20"/>
    </location>
</feature>
<protein>
    <recommendedName>
        <fullName evidence="2">Integrase catalytic domain-containing protein</fullName>
    </recommendedName>
</protein>
<organism evidence="3 4">
    <name type="scientific">Mytilus coruscus</name>
    <name type="common">Sea mussel</name>
    <dbReference type="NCBI Taxonomy" id="42192"/>
    <lineage>
        <taxon>Eukaryota</taxon>
        <taxon>Metazoa</taxon>
        <taxon>Spiralia</taxon>
        <taxon>Lophotrochozoa</taxon>
        <taxon>Mollusca</taxon>
        <taxon>Bivalvia</taxon>
        <taxon>Autobranchia</taxon>
        <taxon>Pteriomorphia</taxon>
        <taxon>Mytilida</taxon>
        <taxon>Mytiloidea</taxon>
        <taxon>Mytilidae</taxon>
        <taxon>Mytilinae</taxon>
        <taxon>Mytilus</taxon>
    </lineage>
</organism>
<reference evidence="3 4" key="1">
    <citation type="submission" date="2020-06" db="EMBL/GenBank/DDBJ databases">
        <authorList>
            <person name="Li R."/>
            <person name="Bekaert M."/>
        </authorList>
    </citation>
    <scope>NUCLEOTIDE SEQUENCE [LARGE SCALE GENOMIC DNA]</scope>
    <source>
        <strain evidence="4">wild</strain>
    </source>
</reference>
<evidence type="ECO:0000256" key="1">
    <source>
        <dbReference type="SAM" id="SignalP"/>
    </source>
</evidence>
<dbReference type="InterPro" id="IPR012337">
    <property type="entry name" value="RNaseH-like_sf"/>
</dbReference>
<dbReference type="AlphaFoldDB" id="A0A6J8ESW3"/>
<dbReference type="SUPFAM" id="SSF53098">
    <property type="entry name" value="Ribonuclease H-like"/>
    <property type="match status" value="1"/>
</dbReference>
<dbReference type="EMBL" id="CACVKT020009832">
    <property type="protein sequence ID" value="CAC5423638.1"/>
    <property type="molecule type" value="Genomic_DNA"/>
</dbReference>
<accession>A0A6J8ESW3</accession>
<feature type="domain" description="Integrase catalytic" evidence="2">
    <location>
        <begin position="157"/>
        <end position="259"/>
    </location>
</feature>
<dbReference type="GO" id="GO:0003676">
    <property type="term" value="F:nucleic acid binding"/>
    <property type="evidence" value="ECO:0007669"/>
    <property type="project" value="InterPro"/>
</dbReference>
<feature type="chain" id="PRO_5026886899" description="Integrase catalytic domain-containing protein" evidence="1">
    <location>
        <begin position="21"/>
        <end position="259"/>
    </location>
</feature>
<dbReference type="OrthoDB" id="6408700at2759"/>